<dbReference type="EMBL" id="DSQF01000018">
    <property type="protein sequence ID" value="HGZ43492.1"/>
    <property type="molecule type" value="Genomic_DNA"/>
</dbReference>
<dbReference type="InterPro" id="IPR029063">
    <property type="entry name" value="SAM-dependent_MTases_sf"/>
</dbReference>
<dbReference type="GO" id="GO:0009007">
    <property type="term" value="F:site-specific DNA-methyltransferase (adenine-specific) activity"/>
    <property type="evidence" value="ECO:0007669"/>
    <property type="project" value="UniProtKB-EC"/>
</dbReference>
<dbReference type="InterPro" id="IPR003356">
    <property type="entry name" value="DNA_methylase_A-5"/>
</dbReference>
<gene>
    <name evidence="7" type="ORF">ENR23_08715</name>
</gene>
<dbReference type="GO" id="GO:0008170">
    <property type="term" value="F:N-methyltransferase activity"/>
    <property type="evidence" value="ECO:0007669"/>
    <property type="project" value="InterPro"/>
</dbReference>
<keyword evidence="2 7" id="KW-0808">Transferase</keyword>
<dbReference type="PANTHER" id="PTHR33841:SF5">
    <property type="entry name" value="DNA METHYLASE (MODIFICATION METHYLASE) (METHYLTRANSFERASE)-RELATED"/>
    <property type="match status" value="1"/>
</dbReference>
<evidence type="ECO:0000259" key="5">
    <source>
        <dbReference type="Pfam" id="PF02384"/>
    </source>
</evidence>
<reference evidence="7" key="1">
    <citation type="journal article" date="2020" name="mSystems">
        <title>Genome- and Community-Level Interaction Insights into Carbon Utilization and Element Cycling Functions of Hydrothermarchaeota in Hydrothermal Sediment.</title>
        <authorList>
            <person name="Zhou Z."/>
            <person name="Liu Y."/>
            <person name="Xu W."/>
            <person name="Pan J."/>
            <person name="Luo Z.H."/>
            <person name="Li M."/>
        </authorList>
    </citation>
    <scope>NUCLEOTIDE SEQUENCE [LARGE SCALE GENOMIC DNA]</scope>
    <source>
        <strain evidence="7">SpSt-381</strain>
    </source>
</reference>
<feature type="domain" description="Type II methyltransferase M.Eco57I C-terminal" evidence="6">
    <location>
        <begin position="282"/>
        <end position="478"/>
    </location>
</feature>
<name>A0A832MK59_UNCEI</name>
<dbReference type="PANTHER" id="PTHR33841">
    <property type="entry name" value="DNA METHYLTRANSFERASE YEEA-RELATED"/>
    <property type="match status" value="1"/>
</dbReference>
<dbReference type="SUPFAM" id="SSF53335">
    <property type="entry name" value="S-adenosyl-L-methionine-dependent methyltransferases"/>
    <property type="match status" value="1"/>
</dbReference>
<dbReference type="GO" id="GO:0003677">
    <property type="term" value="F:DNA binding"/>
    <property type="evidence" value="ECO:0007669"/>
    <property type="project" value="InterPro"/>
</dbReference>
<evidence type="ECO:0000256" key="4">
    <source>
        <dbReference type="ARBA" id="ARBA00022747"/>
    </source>
</evidence>
<keyword evidence="1 7" id="KW-0489">Methyltransferase</keyword>
<evidence type="ECO:0000259" key="6">
    <source>
        <dbReference type="Pfam" id="PF22837"/>
    </source>
</evidence>
<dbReference type="PRINTS" id="PR00507">
    <property type="entry name" value="N12N6MTFRASE"/>
</dbReference>
<keyword evidence="4" id="KW-0680">Restriction system</keyword>
<dbReference type="InterPro" id="IPR002052">
    <property type="entry name" value="DNA_methylase_N6_adenine_CS"/>
</dbReference>
<evidence type="ECO:0000256" key="1">
    <source>
        <dbReference type="ARBA" id="ARBA00022603"/>
    </source>
</evidence>
<feature type="domain" description="DNA methylase adenine-specific" evidence="5">
    <location>
        <begin position="16"/>
        <end position="199"/>
    </location>
</feature>
<evidence type="ECO:0000256" key="2">
    <source>
        <dbReference type="ARBA" id="ARBA00022679"/>
    </source>
</evidence>
<dbReference type="PROSITE" id="PS00092">
    <property type="entry name" value="N6_MTASE"/>
    <property type="match status" value="1"/>
</dbReference>
<accession>A0A832MK59</accession>
<protein>
    <submittedName>
        <fullName evidence="7">SAM-dependent methyltransferase</fullName>
    </submittedName>
</protein>
<dbReference type="InterPro" id="IPR050953">
    <property type="entry name" value="N4_N6_ade-DNA_methylase"/>
</dbReference>
<keyword evidence="3" id="KW-0949">S-adenosyl-L-methionine</keyword>
<dbReference type="GO" id="GO:0009307">
    <property type="term" value="P:DNA restriction-modification system"/>
    <property type="evidence" value="ECO:0007669"/>
    <property type="project" value="UniProtKB-KW"/>
</dbReference>
<evidence type="ECO:0000313" key="7">
    <source>
        <dbReference type="EMBL" id="HGZ43492.1"/>
    </source>
</evidence>
<comment type="caution">
    <text evidence="7">The sequence shown here is derived from an EMBL/GenBank/DDBJ whole genome shotgun (WGS) entry which is preliminary data.</text>
</comment>
<dbReference type="AlphaFoldDB" id="A0A832MK59"/>
<dbReference type="InterPro" id="IPR054520">
    <property type="entry name" value="M_Eco57I_C"/>
</dbReference>
<dbReference type="GO" id="GO:0032259">
    <property type="term" value="P:methylation"/>
    <property type="evidence" value="ECO:0007669"/>
    <property type="project" value="UniProtKB-KW"/>
</dbReference>
<dbReference type="Gene3D" id="3.40.50.150">
    <property type="entry name" value="Vaccinia Virus protein VP39"/>
    <property type="match status" value="1"/>
</dbReference>
<proteinExistence type="predicted"/>
<sequence length="516" mass="57336">MNQLVPAKGPGRARLREKGQFWTPTWVAGPMVSYALSGGARTLFDPAVGPGTFFVAARSKGFKGSFRGCELHAEALEQSKSHGLSTDDIAGITVGDFLTTPFPKVPAIVSNPPYIRHHRIPLSSKSEFQYRVRHELGLAIDGRAGLHVYFFIRCLQMLEPGGRLAFIVSADICEGVFAKTLWTWVTAHFCLDSVVTFSPEAAPFPGVDTNALIFLLRNDRPKTKFTWARVRRADPEGLQQLLVSLNRAKSSESIEVYRREVAEGIQTGLSRPPHRPTETAVLLKDVAHVMRGIATGANDFFVMTSAQAKARGLDLSLFVRCIGRTRDCPGDRITADRLTELEREGRPTWLLDVPDVPIAALSEPVRDYLMRGEKQGLPTRALIMSRRCWYRMEQRRVPPLLFAYLGRRSSRFILNEAGIVPLTGFLCVYPQPGIEPRALWSALNEPVVIEGLSRVGKSYGDGAIKVEPRSLEQLAIPCSILFKHGIAVHTTTSQLSILEPRQRYTTKRGPRSIRSP</sequence>
<dbReference type="Pfam" id="PF02384">
    <property type="entry name" value="N6_Mtase"/>
    <property type="match status" value="1"/>
</dbReference>
<dbReference type="Pfam" id="PF22837">
    <property type="entry name" value="M_Eco57I_C"/>
    <property type="match status" value="1"/>
</dbReference>
<evidence type="ECO:0000256" key="3">
    <source>
        <dbReference type="ARBA" id="ARBA00022691"/>
    </source>
</evidence>
<organism evidence="7">
    <name type="scientific">Eiseniibacteriota bacterium</name>
    <dbReference type="NCBI Taxonomy" id="2212470"/>
    <lineage>
        <taxon>Bacteria</taxon>
        <taxon>Candidatus Eiseniibacteriota</taxon>
    </lineage>
</organism>